<evidence type="ECO:0000256" key="1">
    <source>
        <dbReference type="SAM" id="MobiDB-lite"/>
    </source>
</evidence>
<feature type="domain" description="Putative regulatory protein FmdB zinc ribbon" evidence="2">
    <location>
        <begin position="1"/>
        <end position="40"/>
    </location>
</feature>
<proteinExistence type="predicted"/>
<evidence type="ECO:0000313" key="4">
    <source>
        <dbReference type="Proteomes" id="UP000605099"/>
    </source>
</evidence>
<sequence length="68" mass="7476">MPFYEFHCPDCVADFELLMRSDDTPVCPTCGSTAVNRLISRVSPPGKSKSIMASARAQAKREGHLSNF</sequence>
<keyword evidence="4" id="KW-1185">Reference proteome</keyword>
<protein>
    <recommendedName>
        <fullName evidence="2">Putative regulatory protein FmdB zinc ribbon domain-containing protein</fullName>
    </recommendedName>
</protein>
<dbReference type="NCBIfam" id="TIGR02605">
    <property type="entry name" value="CxxC_CxxC_SSSS"/>
    <property type="match status" value="1"/>
</dbReference>
<gene>
    <name evidence="3" type="ORF">GCM10011349_26480</name>
</gene>
<comment type="caution">
    <text evidence="3">The sequence shown here is derived from an EMBL/GenBank/DDBJ whole genome shotgun (WGS) entry which is preliminary data.</text>
</comment>
<evidence type="ECO:0000313" key="3">
    <source>
        <dbReference type="EMBL" id="GGN52704.1"/>
    </source>
</evidence>
<dbReference type="RefSeq" id="WP_188820167.1">
    <property type="nucleotide sequence ID" value="NZ_BMLK01000012.1"/>
</dbReference>
<evidence type="ECO:0000259" key="2">
    <source>
        <dbReference type="SMART" id="SM00834"/>
    </source>
</evidence>
<feature type="region of interest" description="Disordered" evidence="1">
    <location>
        <begin position="44"/>
        <end position="68"/>
    </location>
</feature>
<name>A0ABQ2JNZ3_9SPHN</name>
<organism evidence="3 4">
    <name type="scientific">Novosphingobium indicum</name>
    <dbReference type="NCBI Taxonomy" id="462949"/>
    <lineage>
        <taxon>Bacteria</taxon>
        <taxon>Pseudomonadati</taxon>
        <taxon>Pseudomonadota</taxon>
        <taxon>Alphaproteobacteria</taxon>
        <taxon>Sphingomonadales</taxon>
        <taxon>Sphingomonadaceae</taxon>
        <taxon>Novosphingobium</taxon>
    </lineage>
</organism>
<dbReference type="InterPro" id="IPR013429">
    <property type="entry name" value="Regulatory_FmdB_Zinc_ribbon"/>
</dbReference>
<dbReference type="EMBL" id="BMLK01000012">
    <property type="protein sequence ID" value="GGN52704.1"/>
    <property type="molecule type" value="Genomic_DNA"/>
</dbReference>
<dbReference type="Pfam" id="PF09723">
    <property type="entry name" value="Zn_ribbon_8"/>
    <property type="match status" value="1"/>
</dbReference>
<feature type="compositionally biased region" description="Basic and acidic residues" evidence="1">
    <location>
        <begin position="59"/>
        <end position="68"/>
    </location>
</feature>
<dbReference type="Proteomes" id="UP000605099">
    <property type="component" value="Unassembled WGS sequence"/>
</dbReference>
<reference evidence="4" key="1">
    <citation type="journal article" date="2019" name="Int. J. Syst. Evol. Microbiol.">
        <title>The Global Catalogue of Microorganisms (GCM) 10K type strain sequencing project: providing services to taxonomists for standard genome sequencing and annotation.</title>
        <authorList>
            <consortium name="The Broad Institute Genomics Platform"/>
            <consortium name="The Broad Institute Genome Sequencing Center for Infectious Disease"/>
            <person name="Wu L."/>
            <person name="Ma J."/>
        </authorList>
    </citation>
    <scope>NUCLEOTIDE SEQUENCE [LARGE SCALE GENOMIC DNA]</scope>
    <source>
        <strain evidence="4">CGMCC 1.6784</strain>
    </source>
</reference>
<dbReference type="SMART" id="SM00834">
    <property type="entry name" value="CxxC_CXXC_SSSS"/>
    <property type="match status" value="1"/>
</dbReference>
<accession>A0ABQ2JNZ3</accession>